<dbReference type="SUPFAM" id="SSF90257">
    <property type="entry name" value="Myosin rod fragments"/>
    <property type="match status" value="1"/>
</dbReference>
<dbReference type="OrthoDB" id="6784220at2759"/>
<evidence type="ECO:0000313" key="5">
    <source>
        <dbReference type="EMBL" id="KAF6202254.1"/>
    </source>
</evidence>
<feature type="compositionally biased region" description="Polar residues" evidence="2">
    <location>
        <begin position="356"/>
        <end position="366"/>
    </location>
</feature>
<gene>
    <name evidence="5" type="ORF">GE061_004652</name>
</gene>
<dbReference type="EMBL" id="WIXP02000012">
    <property type="protein sequence ID" value="KAF6202254.1"/>
    <property type="molecule type" value="Genomic_DNA"/>
</dbReference>
<protein>
    <recommendedName>
        <fullName evidence="7">DUF4780 domain-containing protein</fullName>
    </recommendedName>
</protein>
<reference evidence="5" key="1">
    <citation type="journal article" date="2021" name="Mol. Ecol. Resour.">
        <title>Apolygus lucorum genome provides insights into omnivorousness and mesophyll feeding.</title>
        <authorList>
            <person name="Liu Y."/>
            <person name="Liu H."/>
            <person name="Wang H."/>
            <person name="Huang T."/>
            <person name="Liu B."/>
            <person name="Yang B."/>
            <person name="Yin L."/>
            <person name="Li B."/>
            <person name="Zhang Y."/>
            <person name="Zhang S."/>
            <person name="Jiang F."/>
            <person name="Zhang X."/>
            <person name="Ren Y."/>
            <person name="Wang B."/>
            <person name="Wang S."/>
            <person name="Lu Y."/>
            <person name="Wu K."/>
            <person name="Fan W."/>
            <person name="Wang G."/>
        </authorList>
    </citation>
    <scope>NUCLEOTIDE SEQUENCE</scope>
    <source>
        <strain evidence="5">12Hb</strain>
    </source>
</reference>
<feature type="domain" description="DUF4780" evidence="3">
    <location>
        <begin position="162"/>
        <end position="322"/>
    </location>
</feature>
<evidence type="ECO:0000259" key="3">
    <source>
        <dbReference type="Pfam" id="PF16012"/>
    </source>
</evidence>
<feature type="compositionally biased region" description="Basic and acidic residues" evidence="2">
    <location>
        <begin position="133"/>
        <end position="144"/>
    </location>
</feature>
<sequence>MVVAGGAHVDPPTTDQEDDPGGNNGASNRPAKKLSGAQKRKLARLRAQEQGLPPRPRKKSKKRGEAGGGVGAVPLRAAVPGGSGLLAMPGSSGTSGIGGLRGSAPPPSTGSKSAMEGTPRKRNRDSHGTPPCDAKKPPAKKPRETGSGQPRDPPGAYSDALSSTKMAVTHGNHPAERLSDVEANLVYGSIVRAAMDSPAGQGPQFCSGHTSNGVVYITCSNGRSKGWLEEQVAELKPWDGASLRTGPAKDLADLVRVKVGVWIPTEFLDRSDARKLIPLFEAQNPGLSTREWKLLSTKADPKVFHLQCQKLKKEDYLFLKEQKSAFTCSGCVKSRRGSISSQESQESGSGDIQEGMSSPSSQNIPSTVGEISPGQLLSAINSLRAEVKSANVKFDKRYTEIREEMKDVKDHLNKYSDAIEKNTEKIDSLTAELSSMSDLFGGLNERCSSLEARVVELESQISDNDQLVLNNSVEISGIPSSNDKTALDLVKLVGAALGFDITDSMVNNCFRRRPNSASVNGGSIFLSFLRKIEKDCFMQASRQKRNLTSRDLGIIEGDASKIYINHSLTFAKRKLLNSVKTFKRENNFKFVWISNGNIFLKKDENAQPLLIKTTQDLLKNDRLGRSPRTS</sequence>
<name>A0A8S9X1A6_APOLU</name>
<dbReference type="Pfam" id="PF25298">
    <property type="entry name" value="Baculo_FP_2nd"/>
    <property type="match status" value="1"/>
</dbReference>
<evidence type="ECO:0000256" key="1">
    <source>
        <dbReference type="SAM" id="Coils"/>
    </source>
</evidence>
<keyword evidence="6" id="KW-1185">Reference proteome</keyword>
<feature type="domain" description="FP protein C-terminal" evidence="4">
    <location>
        <begin position="571"/>
        <end position="619"/>
    </location>
</feature>
<dbReference type="Proteomes" id="UP000466442">
    <property type="component" value="Linkage Group LG12"/>
</dbReference>
<feature type="coiled-coil region" evidence="1">
    <location>
        <begin position="398"/>
        <end position="460"/>
    </location>
</feature>
<dbReference type="InterPro" id="IPR031961">
    <property type="entry name" value="DUF4780"/>
</dbReference>
<evidence type="ECO:0000313" key="6">
    <source>
        <dbReference type="Proteomes" id="UP000466442"/>
    </source>
</evidence>
<keyword evidence="1" id="KW-0175">Coiled coil</keyword>
<feature type="region of interest" description="Disordered" evidence="2">
    <location>
        <begin position="1"/>
        <end position="160"/>
    </location>
</feature>
<dbReference type="Pfam" id="PF16012">
    <property type="entry name" value="DUF4780"/>
    <property type="match status" value="1"/>
</dbReference>
<organism evidence="5 6">
    <name type="scientific">Apolygus lucorum</name>
    <name type="common">Small green plant bug</name>
    <name type="synonym">Lygocoris lucorum</name>
    <dbReference type="NCBI Taxonomy" id="248454"/>
    <lineage>
        <taxon>Eukaryota</taxon>
        <taxon>Metazoa</taxon>
        <taxon>Ecdysozoa</taxon>
        <taxon>Arthropoda</taxon>
        <taxon>Hexapoda</taxon>
        <taxon>Insecta</taxon>
        <taxon>Pterygota</taxon>
        <taxon>Neoptera</taxon>
        <taxon>Paraneoptera</taxon>
        <taxon>Hemiptera</taxon>
        <taxon>Heteroptera</taxon>
        <taxon>Panheteroptera</taxon>
        <taxon>Cimicomorpha</taxon>
        <taxon>Miridae</taxon>
        <taxon>Mirini</taxon>
        <taxon>Apolygus</taxon>
    </lineage>
</organism>
<dbReference type="AlphaFoldDB" id="A0A8S9X1A6"/>
<evidence type="ECO:0000259" key="4">
    <source>
        <dbReference type="Pfam" id="PF25298"/>
    </source>
</evidence>
<dbReference type="Gene3D" id="1.20.5.300">
    <property type="match status" value="1"/>
</dbReference>
<proteinExistence type="predicted"/>
<feature type="region of interest" description="Disordered" evidence="2">
    <location>
        <begin position="337"/>
        <end position="368"/>
    </location>
</feature>
<evidence type="ECO:0008006" key="7">
    <source>
        <dbReference type="Google" id="ProtNLM"/>
    </source>
</evidence>
<evidence type="ECO:0000256" key="2">
    <source>
        <dbReference type="SAM" id="MobiDB-lite"/>
    </source>
</evidence>
<dbReference type="InterPro" id="IPR057251">
    <property type="entry name" value="FP_C"/>
</dbReference>
<feature type="compositionally biased region" description="Low complexity" evidence="2">
    <location>
        <begin position="337"/>
        <end position="355"/>
    </location>
</feature>
<comment type="caution">
    <text evidence="5">The sequence shown here is derived from an EMBL/GenBank/DDBJ whole genome shotgun (WGS) entry which is preliminary data.</text>
</comment>
<accession>A0A8S9X1A6</accession>